<keyword evidence="3" id="KW-0653">Protein transport</keyword>
<dbReference type="Gene3D" id="2.70.50.40">
    <property type="entry name" value="GMP phosphodiesterase, delta subunit"/>
    <property type="match status" value="1"/>
</dbReference>
<accession>A0AA35U1W2</accession>
<comment type="similarity">
    <text evidence="1">Belongs to the PDE6D/unc-119 family.</text>
</comment>
<dbReference type="SUPFAM" id="SSF81296">
    <property type="entry name" value="E set domains"/>
    <property type="match status" value="1"/>
</dbReference>
<evidence type="ECO:0000313" key="7">
    <source>
        <dbReference type="EMBL" id="CAI8057947.1"/>
    </source>
</evidence>
<dbReference type="GO" id="GO:0005929">
    <property type="term" value="C:cilium"/>
    <property type="evidence" value="ECO:0007669"/>
    <property type="project" value="TreeGrafter"/>
</dbReference>
<proteinExistence type="inferred from homology"/>
<dbReference type="PANTHER" id="PTHR12951:SF1">
    <property type="entry name" value="PROTEIN UNC-119 HOMOLOG"/>
    <property type="match status" value="1"/>
</dbReference>
<feature type="region of interest" description="Disordered" evidence="5">
    <location>
        <begin position="34"/>
        <end position="72"/>
    </location>
</feature>
<evidence type="ECO:0000256" key="2">
    <source>
        <dbReference type="ARBA" id="ARBA00022448"/>
    </source>
</evidence>
<keyword evidence="2" id="KW-0813">Transport</keyword>
<feature type="domain" description="GMP phosphodiesterase delta subunit" evidence="6">
    <location>
        <begin position="97"/>
        <end position="247"/>
    </location>
</feature>
<evidence type="ECO:0000259" key="6">
    <source>
        <dbReference type="Pfam" id="PF05351"/>
    </source>
</evidence>
<feature type="compositionally biased region" description="Basic residues" evidence="5">
    <location>
        <begin position="47"/>
        <end position="57"/>
    </location>
</feature>
<dbReference type="FunFam" id="2.70.50.40:FF:000003">
    <property type="entry name" value="UNC119 homologue, putative"/>
    <property type="match status" value="1"/>
</dbReference>
<evidence type="ECO:0000256" key="4">
    <source>
        <dbReference type="ARBA" id="ARBA00023121"/>
    </source>
</evidence>
<evidence type="ECO:0000313" key="8">
    <source>
        <dbReference type="Proteomes" id="UP001174909"/>
    </source>
</evidence>
<dbReference type="AlphaFoldDB" id="A0AA35U1W2"/>
<evidence type="ECO:0000256" key="5">
    <source>
        <dbReference type="SAM" id="MobiDB-lite"/>
    </source>
</evidence>
<sequence>RAVHIARAFQSTQYKTSAARSLSVLEVEAGKMSQKSATTAVDGHTAKSSKTKGHGRQQAKSAGPLSEEELRRQQYITPEDVLRLEKATKDYLCSPAANVYGIDFMRFKIRDVESGATLFEVTKSDDEEGEDTPSEPPRYVKYHFPPQFLKLKRVGATVEFTVGGSEVRQLRMVERHYFKEKLLKSFDFDFGFCMPYSRNSCEHIYEMPELTPEEEKELIDNPYQTKSDSFYFVEERLVMHNKADYAYTTAPVPPS</sequence>
<comment type="caution">
    <text evidence="7">The sequence shown here is derived from an EMBL/GenBank/DDBJ whole genome shotgun (WGS) entry which is preliminary data.</text>
</comment>
<dbReference type="InterPro" id="IPR014756">
    <property type="entry name" value="Ig_E-set"/>
</dbReference>
<feature type="non-terminal residue" evidence="7">
    <location>
        <position position="1"/>
    </location>
</feature>
<evidence type="ECO:0000256" key="3">
    <source>
        <dbReference type="ARBA" id="ARBA00022927"/>
    </source>
</evidence>
<dbReference type="InterPro" id="IPR008015">
    <property type="entry name" value="PDED_dom"/>
</dbReference>
<dbReference type="Pfam" id="PF05351">
    <property type="entry name" value="GMP_PDE_delta"/>
    <property type="match status" value="1"/>
</dbReference>
<dbReference type="GO" id="GO:0042953">
    <property type="term" value="P:lipoprotein transport"/>
    <property type="evidence" value="ECO:0007669"/>
    <property type="project" value="TreeGrafter"/>
</dbReference>
<dbReference type="GO" id="GO:0008289">
    <property type="term" value="F:lipid binding"/>
    <property type="evidence" value="ECO:0007669"/>
    <property type="project" value="UniProtKB-KW"/>
</dbReference>
<dbReference type="InterPro" id="IPR051519">
    <property type="entry name" value="PDE6D_unc-119_myristoyl-bd"/>
</dbReference>
<name>A0AA35U1W2_GEOBA</name>
<dbReference type="EMBL" id="CASHTH010004482">
    <property type="protein sequence ID" value="CAI8057947.1"/>
    <property type="molecule type" value="Genomic_DNA"/>
</dbReference>
<organism evidence="7 8">
    <name type="scientific">Geodia barretti</name>
    <name type="common">Barrett's horny sponge</name>
    <dbReference type="NCBI Taxonomy" id="519541"/>
    <lineage>
        <taxon>Eukaryota</taxon>
        <taxon>Metazoa</taxon>
        <taxon>Porifera</taxon>
        <taxon>Demospongiae</taxon>
        <taxon>Heteroscleromorpha</taxon>
        <taxon>Tetractinellida</taxon>
        <taxon>Astrophorina</taxon>
        <taxon>Geodiidae</taxon>
        <taxon>Geodia</taxon>
    </lineage>
</organism>
<dbReference type="PANTHER" id="PTHR12951">
    <property type="entry name" value="RETINAL PROTEIN 4"/>
    <property type="match status" value="1"/>
</dbReference>
<gene>
    <name evidence="7" type="ORF">GBAR_LOCUS31539</name>
</gene>
<evidence type="ECO:0000256" key="1">
    <source>
        <dbReference type="ARBA" id="ARBA00008102"/>
    </source>
</evidence>
<dbReference type="GO" id="GO:0060271">
    <property type="term" value="P:cilium assembly"/>
    <property type="evidence" value="ECO:0007669"/>
    <property type="project" value="TreeGrafter"/>
</dbReference>
<keyword evidence="4" id="KW-0446">Lipid-binding</keyword>
<reference evidence="7" key="1">
    <citation type="submission" date="2023-03" db="EMBL/GenBank/DDBJ databases">
        <authorList>
            <person name="Steffen K."/>
            <person name="Cardenas P."/>
        </authorList>
    </citation>
    <scope>NUCLEOTIDE SEQUENCE</scope>
</reference>
<dbReference type="Proteomes" id="UP001174909">
    <property type="component" value="Unassembled WGS sequence"/>
</dbReference>
<dbReference type="InterPro" id="IPR037036">
    <property type="entry name" value="PDED_dom_sf"/>
</dbReference>
<keyword evidence="8" id="KW-1185">Reference proteome</keyword>
<protein>
    <submittedName>
        <fullName evidence="7">Protein unc-119 homolog B</fullName>
    </submittedName>
</protein>